<feature type="transmembrane region" description="Helical" evidence="2">
    <location>
        <begin position="344"/>
        <end position="363"/>
    </location>
</feature>
<comment type="caution">
    <text evidence="3">The sequence shown here is derived from an EMBL/GenBank/DDBJ whole genome shotgun (WGS) entry which is preliminary data.</text>
</comment>
<feature type="transmembrane region" description="Helical" evidence="2">
    <location>
        <begin position="198"/>
        <end position="221"/>
    </location>
</feature>
<organism evidence="3 4">
    <name type="scientific">Stichopus japonicus</name>
    <name type="common">Sea cucumber</name>
    <dbReference type="NCBI Taxonomy" id="307972"/>
    <lineage>
        <taxon>Eukaryota</taxon>
        <taxon>Metazoa</taxon>
        <taxon>Echinodermata</taxon>
        <taxon>Eleutherozoa</taxon>
        <taxon>Echinozoa</taxon>
        <taxon>Holothuroidea</taxon>
        <taxon>Aspidochirotacea</taxon>
        <taxon>Aspidochirotida</taxon>
        <taxon>Stichopodidae</taxon>
        <taxon>Apostichopus</taxon>
    </lineage>
</organism>
<evidence type="ECO:0000313" key="4">
    <source>
        <dbReference type="Proteomes" id="UP000230750"/>
    </source>
</evidence>
<feature type="transmembrane region" description="Helical" evidence="2">
    <location>
        <begin position="375"/>
        <end position="399"/>
    </location>
</feature>
<feature type="transmembrane region" description="Helical" evidence="2">
    <location>
        <begin position="314"/>
        <end position="338"/>
    </location>
</feature>
<evidence type="ECO:0000256" key="1">
    <source>
        <dbReference type="SAM" id="MobiDB-lite"/>
    </source>
</evidence>
<keyword evidence="4" id="KW-1185">Reference proteome</keyword>
<name>A0A2G8KYE4_STIJA</name>
<proteinExistence type="predicted"/>
<accession>A0A2G8KYE4</accession>
<feature type="compositionally biased region" description="Polar residues" evidence="1">
    <location>
        <begin position="453"/>
        <end position="472"/>
    </location>
</feature>
<evidence type="ECO:0000313" key="3">
    <source>
        <dbReference type="EMBL" id="PIK53046.1"/>
    </source>
</evidence>
<feature type="transmembrane region" description="Helical" evidence="2">
    <location>
        <begin position="166"/>
        <end position="186"/>
    </location>
</feature>
<feature type="compositionally biased region" description="Basic and acidic residues" evidence="1">
    <location>
        <begin position="46"/>
        <end position="77"/>
    </location>
</feature>
<keyword evidence="2" id="KW-1133">Transmembrane helix</keyword>
<feature type="region of interest" description="Disordered" evidence="1">
    <location>
        <begin position="276"/>
        <end position="302"/>
    </location>
</feature>
<evidence type="ECO:0000256" key="2">
    <source>
        <dbReference type="SAM" id="Phobius"/>
    </source>
</evidence>
<keyword evidence="2" id="KW-0472">Membrane</keyword>
<sequence length="485" mass="53926">MADSNPENEEGANEENDIEISVQISDVANTLDNRYSVVILDVKGKEGDVGKKTITENRKLRPTPEKPETKVDERDLTENVSTKDTNKNRKSSIPVERYNKNRKSSIPVECQTVNGSPLMKTPQANWRNKLDVSRIRCIYINLCVWISLHIITTLTNYLVFDATQQNTALILLTLLISLLVYLDVWVYFQLRITILHKWFKIAVGLSWGSFFAFLLYLIVILGELISKKTHWTFIKLISASCVTGTTGGLLVTSLVGIFHLTSIALANTDKASHQSTDVESSDVQDDQNKHGQDGQNKHGQDGQNKHGQLLDCKAVFRCSIVLFLSCCFSLPISIGLAIRPCSVLWLFAISMTTLLLVLVIVGIKNHMSDEKTEFLWHATLWIPVLSSVVVVLTLIVTIIDLSRLGRCERLRIVSALLDLSLMGLVFINAVVLLKIIVVTTQPLRDHGDPTGEDITSANNSTGETKMNAQGGQNEDAEGKKDSPEK</sequence>
<reference evidence="3 4" key="1">
    <citation type="journal article" date="2017" name="PLoS Biol.">
        <title>The sea cucumber genome provides insights into morphological evolution and visceral regeneration.</title>
        <authorList>
            <person name="Zhang X."/>
            <person name="Sun L."/>
            <person name="Yuan J."/>
            <person name="Sun Y."/>
            <person name="Gao Y."/>
            <person name="Zhang L."/>
            <person name="Li S."/>
            <person name="Dai H."/>
            <person name="Hamel J.F."/>
            <person name="Liu C."/>
            <person name="Yu Y."/>
            <person name="Liu S."/>
            <person name="Lin W."/>
            <person name="Guo K."/>
            <person name="Jin S."/>
            <person name="Xu P."/>
            <person name="Storey K.B."/>
            <person name="Huan P."/>
            <person name="Zhang T."/>
            <person name="Zhou Y."/>
            <person name="Zhang J."/>
            <person name="Lin C."/>
            <person name="Li X."/>
            <person name="Xing L."/>
            <person name="Huo D."/>
            <person name="Sun M."/>
            <person name="Wang L."/>
            <person name="Mercier A."/>
            <person name="Li F."/>
            <person name="Yang H."/>
            <person name="Xiang J."/>
        </authorList>
    </citation>
    <scope>NUCLEOTIDE SEQUENCE [LARGE SCALE GENOMIC DNA]</scope>
    <source>
        <strain evidence="3">Shaxun</strain>
        <tissue evidence="3">Muscle</tissue>
    </source>
</reference>
<feature type="transmembrane region" description="Helical" evidence="2">
    <location>
        <begin position="137"/>
        <end position="160"/>
    </location>
</feature>
<feature type="region of interest" description="Disordered" evidence="1">
    <location>
        <begin position="447"/>
        <end position="485"/>
    </location>
</feature>
<protein>
    <recommendedName>
        <fullName evidence="5">Transmembrane protein</fullName>
    </recommendedName>
</protein>
<gene>
    <name evidence="3" type="ORF">BSL78_10060</name>
</gene>
<feature type="transmembrane region" description="Helical" evidence="2">
    <location>
        <begin position="233"/>
        <end position="260"/>
    </location>
</feature>
<feature type="compositionally biased region" description="Basic and acidic residues" evidence="1">
    <location>
        <begin position="476"/>
        <end position="485"/>
    </location>
</feature>
<dbReference type="EMBL" id="MRZV01000304">
    <property type="protein sequence ID" value="PIK53046.1"/>
    <property type="molecule type" value="Genomic_DNA"/>
</dbReference>
<keyword evidence="2" id="KW-0812">Transmembrane</keyword>
<dbReference type="AlphaFoldDB" id="A0A2G8KYE4"/>
<feature type="region of interest" description="Disordered" evidence="1">
    <location>
        <begin position="46"/>
        <end position="96"/>
    </location>
</feature>
<dbReference type="Proteomes" id="UP000230750">
    <property type="component" value="Unassembled WGS sequence"/>
</dbReference>
<feature type="transmembrane region" description="Helical" evidence="2">
    <location>
        <begin position="419"/>
        <end position="437"/>
    </location>
</feature>
<evidence type="ECO:0008006" key="5">
    <source>
        <dbReference type="Google" id="ProtNLM"/>
    </source>
</evidence>
<feature type="compositionally biased region" description="Basic and acidic residues" evidence="1">
    <location>
        <begin position="286"/>
        <end position="302"/>
    </location>
</feature>